<comment type="caution">
    <text evidence="3">The sequence shown here is derived from an EMBL/GenBank/DDBJ whole genome shotgun (WGS) entry which is preliminary data.</text>
</comment>
<feature type="domain" description="Potassium channel" evidence="2">
    <location>
        <begin position="156"/>
        <end position="217"/>
    </location>
</feature>
<keyword evidence="1" id="KW-0472">Membrane</keyword>
<reference evidence="3" key="1">
    <citation type="submission" date="2020-10" db="EMBL/GenBank/DDBJ databases">
        <title>Taxonomic study of unclassified bacteria belonging to the class Ktedonobacteria.</title>
        <authorList>
            <person name="Yabe S."/>
            <person name="Wang C.M."/>
            <person name="Zheng Y."/>
            <person name="Sakai Y."/>
            <person name="Cavaletti L."/>
            <person name="Monciardini P."/>
            <person name="Donadio S."/>
        </authorList>
    </citation>
    <scope>NUCLEOTIDE SEQUENCE</scope>
    <source>
        <strain evidence="3">ID150040</strain>
    </source>
</reference>
<feature type="transmembrane region" description="Helical" evidence="1">
    <location>
        <begin position="73"/>
        <end position="91"/>
    </location>
</feature>
<feature type="transmembrane region" description="Helical" evidence="1">
    <location>
        <begin position="103"/>
        <end position="121"/>
    </location>
</feature>
<gene>
    <name evidence="3" type="ORF">KSF_078660</name>
</gene>
<protein>
    <recommendedName>
        <fullName evidence="2">Potassium channel domain-containing protein</fullName>
    </recommendedName>
</protein>
<dbReference type="InterPro" id="IPR013099">
    <property type="entry name" value="K_chnl_dom"/>
</dbReference>
<proteinExistence type="predicted"/>
<keyword evidence="1" id="KW-0812">Transmembrane</keyword>
<dbReference type="SUPFAM" id="SSF81324">
    <property type="entry name" value="Voltage-gated potassium channels"/>
    <property type="match status" value="1"/>
</dbReference>
<evidence type="ECO:0000313" key="4">
    <source>
        <dbReference type="Proteomes" id="UP000597444"/>
    </source>
</evidence>
<feature type="transmembrane region" description="Helical" evidence="1">
    <location>
        <begin position="24"/>
        <end position="41"/>
    </location>
</feature>
<dbReference type="AlphaFoldDB" id="A0A8J3IPI5"/>
<keyword evidence="1" id="KW-1133">Transmembrane helix</keyword>
<sequence length="230" mass="24950">MNNAPVEATAQNTHLLKRIWNDESYGLVLVLIVSVYVLLEAAPTTALTHFVANVLIGTGFVIILRVARVRIQVSLATILLIAIVLVFSLALSGADRSLVFPKFIETVLLALASLAIVFRILKDPLVTSETIFGALSVYLMIGMLFASADAVLGDFTAFFVSAGNSSMKDYLYFSFITLSTVGYGDLVPKGNLPRTFAVIEAILGQLYLVTVVALLVSNYIRRQPPPPLTR</sequence>
<dbReference type="RefSeq" id="WP_220208600.1">
    <property type="nucleotide sequence ID" value="NZ_BNJK01000002.1"/>
</dbReference>
<evidence type="ECO:0000259" key="2">
    <source>
        <dbReference type="Pfam" id="PF07885"/>
    </source>
</evidence>
<keyword evidence="4" id="KW-1185">Reference proteome</keyword>
<feature type="transmembrane region" description="Helical" evidence="1">
    <location>
        <begin position="198"/>
        <end position="220"/>
    </location>
</feature>
<name>A0A8J3IPI5_9CHLR</name>
<dbReference type="Gene3D" id="1.10.287.70">
    <property type="match status" value="1"/>
</dbReference>
<organism evidence="3 4">
    <name type="scientific">Reticulibacter mediterranei</name>
    <dbReference type="NCBI Taxonomy" id="2778369"/>
    <lineage>
        <taxon>Bacteria</taxon>
        <taxon>Bacillati</taxon>
        <taxon>Chloroflexota</taxon>
        <taxon>Ktedonobacteria</taxon>
        <taxon>Ktedonobacterales</taxon>
        <taxon>Reticulibacteraceae</taxon>
        <taxon>Reticulibacter</taxon>
    </lineage>
</organism>
<dbReference type="Proteomes" id="UP000597444">
    <property type="component" value="Unassembled WGS sequence"/>
</dbReference>
<feature type="transmembrane region" description="Helical" evidence="1">
    <location>
        <begin position="47"/>
        <end position="66"/>
    </location>
</feature>
<feature type="transmembrane region" description="Helical" evidence="1">
    <location>
        <begin position="133"/>
        <end position="158"/>
    </location>
</feature>
<evidence type="ECO:0000256" key="1">
    <source>
        <dbReference type="SAM" id="Phobius"/>
    </source>
</evidence>
<dbReference type="Pfam" id="PF07885">
    <property type="entry name" value="Ion_trans_2"/>
    <property type="match status" value="1"/>
</dbReference>
<dbReference type="EMBL" id="BNJK01000002">
    <property type="protein sequence ID" value="GHO97818.1"/>
    <property type="molecule type" value="Genomic_DNA"/>
</dbReference>
<evidence type="ECO:0000313" key="3">
    <source>
        <dbReference type="EMBL" id="GHO97818.1"/>
    </source>
</evidence>
<accession>A0A8J3IPI5</accession>